<accession>A0ABY4H1T2</accession>
<proteinExistence type="inferred from homology"/>
<keyword evidence="7" id="KW-1185">Reference proteome</keyword>
<dbReference type="EMBL" id="CP095074">
    <property type="protein sequence ID" value="UOQ93875.1"/>
    <property type="molecule type" value="Genomic_DNA"/>
</dbReference>
<protein>
    <submittedName>
        <fullName evidence="6">Spore germination protein</fullName>
    </submittedName>
</protein>
<comment type="similarity">
    <text evidence="2 4">Belongs to the GerABKA family.</text>
</comment>
<evidence type="ECO:0000256" key="2">
    <source>
        <dbReference type="ARBA" id="ARBA00005278"/>
    </source>
</evidence>
<evidence type="ECO:0000256" key="4">
    <source>
        <dbReference type="PIRNR" id="PIRNR005690"/>
    </source>
</evidence>
<keyword evidence="5" id="KW-1133">Transmembrane helix</keyword>
<gene>
    <name evidence="6" type="ORF">MUO14_02480</name>
</gene>
<evidence type="ECO:0000256" key="3">
    <source>
        <dbReference type="ARBA" id="ARBA00023136"/>
    </source>
</evidence>
<feature type="transmembrane region" description="Helical" evidence="5">
    <location>
        <begin position="282"/>
        <end position="304"/>
    </location>
</feature>
<dbReference type="RefSeq" id="WP_244753486.1">
    <property type="nucleotide sequence ID" value="NZ_CP095074.1"/>
</dbReference>
<feature type="transmembrane region" description="Helical" evidence="5">
    <location>
        <begin position="349"/>
        <end position="369"/>
    </location>
</feature>
<dbReference type="PANTHER" id="PTHR22550">
    <property type="entry name" value="SPORE GERMINATION PROTEIN"/>
    <property type="match status" value="1"/>
</dbReference>
<dbReference type="Pfam" id="PF03323">
    <property type="entry name" value="GerA"/>
    <property type="match status" value="1"/>
</dbReference>
<keyword evidence="3 4" id="KW-0472">Membrane</keyword>
<dbReference type="PIRSF" id="PIRSF005690">
    <property type="entry name" value="GerBA"/>
    <property type="match status" value="1"/>
</dbReference>
<name>A0ABY4H1T2_9BACI</name>
<feature type="transmembrane region" description="Helical" evidence="5">
    <location>
        <begin position="375"/>
        <end position="395"/>
    </location>
</feature>
<evidence type="ECO:0000256" key="1">
    <source>
        <dbReference type="ARBA" id="ARBA00004141"/>
    </source>
</evidence>
<dbReference type="PANTHER" id="PTHR22550:SF5">
    <property type="entry name" value="LEUCINE ZIPPER PROTEIN 4"/>
    <property type="match status" value="1"/>
</dbReference>
<organism evidence="6 7">
    <name type="scientific">Halobacillus shinanisalinarum</name>
    <dbReference type="NCBI Taxonomy" id="2932258"/>
    <lineage>
        <taxon>Bacteria</taxon>
        <taxon>Bacillati</taxon>
        <taxon>Bacillota</taxon>
        <taxon>Bacilli</taxon>
        <taxon>Bacillales</taxon>
        <taxon>Bacillaceae</taxon>
        <taxon>Halobacillus</taxon>
    </lineage>
</organism>
<comment type="subcellular location">
    <subcellularLocation>
        <location evidence="4">Cell membrane</location>
    </subcellularLocation>
    <subcellularLocation>
        <location evidence="1">Membrane</location>
        <topology evidence="1">Multi-pass membrane protein</topology>
    </subcellularLocation>
</comment>
<dbReference type="InterPro" id="IPR050768">
    <property type="entry name" value="UPF0353/GerABKA_families"/>
</dbReference>
<evidence type="ECO:0000256" key="5">
    <source>
        <dbReference type="SAM" id="Phobius"/>
    </source>
</evidence>
<reference evidence="6 7" key="1">
    <citation type="submission" date="2022-04" db="EMBL/GenBank/DDBJ databases">
        <title>Halobacillus sp. isolated from saltern.</title>
        <authorList>
            <person name="Won M."/>
            <person name="Lee C.-M."/>
            <person name="Woen H.-Y."/>
            <person name="Kwon S.-W."/>
        </authorList>
    </citation>
    <scope>NUCLEOTIDE SEQUENCE [LARGE SCALE GENOMIC DNA]</scope>
    <source>
        <strain evidence="6 7">SSTM10-2</strain>
    </source>
</reference>
<keyword evidence="5" id="KW-0812">Transmembrane</keyword>
<sequence length="469" mass="52382">MSTLEEHESFLTEDTEQNIEWIKRALYHTDDLVIQPLTIGGKSCRLLYIDSLISNENLMDYVIRPTKGSKIRDLEKAIQVSEVKQTETIHTIVSKLLKGSCAILVGGEAKALLASLPSQDKRAIAEPDSERVVSGSHEGFGENLSTNVMLLRRRIKAPSLKMKKYVFGKWTETDVALLYMDEIIDQEVIHNIEKKLDGVYLEDLQISTELLEAIQENKQSPFPQALTTERSDRAASYLLEGKAVLIVDGTPEVLVLPTTFFSFYQAVDDYSMHWMVGSFFRIIRLLSFFIAITLPALYIAIVTFHSEVLPLGIMYNIRTSIEFVPFPPILEALVMQLILELLKEAAIRLPSPIAQTIGIVGGLVIGTTVVEAGLVSNTMIVIIGLTAIASFAAPFNQMSVISRLLGFISMFAALFFGLFGIALILMAILIHLCKLESFGEPYFSPMSPLRVRDMKDFIIRRQNQKGTSK</sequence>
<evidence type="ECO:0000313" key="6">
    <source>
        <dbReference type="EMBL" id="UOQ93875.1"/>
    </source>
</evidence>
<dbReference type="Proteomes" id="UP000831880">
    <property type="component" value="Chromosome"/>
</dbReference>
<feature type="transmembrane region" description="Helical" evidence="5">
    <location>
        <begin position="407"/>
        <end position="432"/>
    </location>
</feature>
<evidence type="ECO:0000313" key="7">
    <source>
        <dbReference type="Proteomes" id="UP000831880"/>
    </source>
</evidence>
<dbReference type="InterPro" id="IPR004995">
    <property type="entry name" value="Spore_Ger"/>
</dbReference>